<organism evidence="1 2">
    <name type="scientific">Dufourea novaeangliae</name>
    <name type="common">Sweat bee</name>
    <dbReference type="NCBI Taxonomy" id="178035"/>
    <lineage>
        <taxon>Eukaryota</taxon>
        <taxon>Metazoa</taxon>
        <taxon>Ecdysozoa</taxon>
        <taxon>Arthropoda</taxon>
        <taxon>Hexapoda</taxon>
        <taxon>Insecta</taxon>
        <taxon>Pterygota</taxon>
        <taxon>Neoptera</taxon>
        <taxon>Endopterygota</taxon>
        <taxon>Hymenoptera</taxon>
        <taxon>Apocrita</taxon>
        <taxon>Aculeata</taxon>
        <taxon>Apoidea</taxon>
        <taxon>Anthophila</taxon>
        <taxon>Halictidae</taxon>
        <taxon>Rophitinae</taxon>
        <taxon>Dufourea</taxon>
    </lineage>
</organism>
<protein>
    <submittedName>
        <fullName evidence="1">Uncharacterized protein</fullName>
    </submittedName>
</protein>
<reference evidence="1 2" key="1">
    <citation type="submission" date="2015-07" db="EMBL/GenBank/DDBJ databases">
        <title>The genome of Dufourea novaeangliae.</title>
        <authorList>
            <person name="Pan H."/>
            <person name="Kapheim K."/>
        </authorList>
    </citation>
    <scope>NUCLEOTIDE SEQUENCE [LARGE SCALE GENOMIC DNA]</scope>
    <source>
        <strain evidence="1">0120121106</strain>
        <tissue evidence="1">Whole body</tissue>
    </source>
</reference>
<accession>A0A154PSD3</accession>
<dbReference type="EMBL" id="KQ435050">
    <property type="protein sequence ID" value="KZC14244.1"/>
    <property type="molecule type" value="Genomic_DNA"/>
</dbReference>
<sequence>MRRDADARYYPTGVVSTSCARVTLSKVHTFISSPENSEWFLLLDLVSSNWKTFILGIDGYSGIVMSVERHQTYYESLLDWENTTLCDAGEGEVRNGMQDHSVVELPGESQQRLSSLICGNTCAPMTVDAQENIPNWGSKHFPQIVYVCSWFQVHKSLVDQDSRLNLKVATYIPILGPKGSGWNGAGSVEISQRTKE</sequence>
<dbReference type="Proteomes" id="UP000076502">
    <property type="component" value="Unassembled WGS sequence"/>
</dbReference>
<evidence type="ECO:0000313" key="1">
    <source>
        <dbReference type="EMBL" id="KZC14244.1"/>
    </source>
</evidence>
<evidence type="ECO:0000313" key="2">
    <source>
        <dbReference type="Proteomes" id="UP000076502"/>
    </source>
</evidence>
<gene>
    <name evidence="1" type="ORF">WN55_06713</name>
</gene>
<proteinExistence type="predicted"/>
<dbReference type="AlphaFoldDB" id="A0A154PSD3"/>
<dbReference type="PROSITE" id="PS51257">
    <property type="entry name" value="PROKAR_LIPOPROTEIN"/>
    <property type="match status" value="1"/>
</dbReference>
<name>A0A154PSD3_DUFNO</name>
<keyword evidence="2" id="KW-1185">Reference proteome</keyword>